<dbReference type="EMBL" id="LAZR01011416">
    <property type="protein sequence ID" value="KKM61803.1"/>
    <property type="molecule type" value="Genomic_DNA"/>
</dbReference>
<name>A0A0F9IX35_9ZZZZ</name>
<evidence type="ECO:0000256" key="1">
    <source>
        <dbReference type="SAM" id="Phobius"/>
    </source>
</evidence>
<keyword evidence="1" id="KW-0812">Transmembrane</keyword>
<organism evidence="2">
    <name type="scientific">marine sediment metagenome</name>
    <dbReference type="NCBI Taxonomy" id="412755"/>
    <lineage>
        <taxon>unclassified sequences</taxon>
        <taxon>metagenomes</taxon>
        <taxon>ecological metagenomes</taxon>
    </lineage>
</organism>
<comment type="caution">
    <text evidence="2">The sequence shown here is derived from an EMBL/GenBank/DDBJ whole genome shotgun (WGS) entry which is preliminary data.</text>
</comment>
<evidence type="ECO:0000313" key="2">
    <source>
        <dbReference type="EMBL" id="KKM61803.1"/>
    </source>
</evidence>
<accession>A0A0F9IX35</accession>
<protein>
    <submittedName>
        <fullName evidence="2">Uncharacterized protein</fullName>
    </submittedName>
</protein>
<gene>
    <name evidence="2" type="ORF">LCGC14_1528010</name>
</gene>
<sequence length="278" mass="30272">MNEPVFFGERLYSPGDIGSCPDIRPDGIYLDGHRVIRLGLQGVGVGENIGDLLAYRQLWEPYIQAHLNLWRNVNELLESTPTAKKCPKGIFKMSEASKELNDAELGYCASLNISRMYTSSTYPLGILTQWNAWSGKSSSEILAGAKSMLEWHQGVVMSVGGPYKDELFQIANIWGLAVELPEVPEFSKQQEIRARIEGAYITAKGVLQIIGYGIGETLEMAGTTAEAVAVGLQETAKKLPGAVPKPWTWVAITGVLAVVGAGVLIYYVPRTQKVKAAA</sequence>
<reference evidence="2" key="1">
    <citation type="journal article" date="2015" name="Nature">
        <title>Complex archaea that bridge the gap between prokaryotes and eukaryotes.</title>
        <authorList>
            <person name="Spang A."/>
            <person name="Saw J.H."/>
            <person name="Jorgensen S.L."/>
            <person name="Zaremba-Niedzwiedzka K."/>
            <person name="Martijn J."/>
            <person name="Lind A.E."/>
            <person name="van Eijk R."/>
            <person name="Schleper C."/>
            <person name="Guy L."/>
            <person name="Ettema T.J."/>
        </authorList>
    </citation>
    <scope>NUCLEOTIDE SEQUENCE</scope>
</reference>
<keyword evidence="1" id="KW-0472">Membrane</keyword>
<feature type="transmembrane region" description="Helical" evidence="1">
    <location>
        <begin position="247"/>
        <end position="268"/>
    </location>
</feature>
<keyword evidence="1" id="KW-1133">Transmembrane helix</keyword>
<proteinExistence type="predicted"/>
<dbReference type="AlphaFoldDB" id="A0A0F9IX35"/>